<evidence type="ECO:0000313" key="5">
    <source>
        <dbReference type="Proteomes" id="UP000184114"/>
    </source>
</evidence>
<comment type="similarity">
    <text evidence="1">Belongs to the UPF0597 family.</text>
</comment>
<dbReference type="PANTHER" id="PTHR30501">
    <property type="entry name" value="UPF0597 PROTEIN YHAM"/>
    <property type="match status" value="1"/>
</dbReference>
<evidence type="ECO:0000256" key="1">
    <source>
        <dbReference type="HAMAP-Rule" id="MF_01845"/>
    </source>
</evidence>
<dbReference type="EMBL" id="FQTY01000003">
    <property type="protein sequence ID" value="SHE55698.1"/>
    <property type="molecule type" value="Genomic_DNA"/>
</dbReference>
<dbReference type="PANTHER" id="PTHR30501:SF2">
    <property type="entry name" value="UPF0597 PROTEIN YHAM"/>
    <property type="match status" value="1"/>
</dbReference>
<dbReference type="STRING" id="1123404.SAMN02745784_01068"/>
<feature type="transmembrane region" description="Helical" evidence="2">
    <location>
        <begin position="312"/>
        <end position="334"/>
    </location>
</feature>
<keyword evidence="2" id="KW-1133">Transmembrane helix</keyword>
<keyword evidence="2" id="KW-0812">Transmembrane</keyword>
<protein>
    <recommendedName>
        <fullName evidence="1">UPF0597 protein SAMN02745784_01068</fullName>
    </recommendedName>
</protein>
<dbReference type="GeneID" id="90996111"/>
<evidence type="ECO:0000259" key="3">
    <source>
        <dbReference type="Pfam" id="PF03313"/>
    </source>
</evidence>
<dbReference type="Proteomes" id="UP000184114">
    <property type="component" value="Unassembled WGS sequence"/>
</dbReference>
<reference evidence="5" key="1">
    <citation type="submission" date="2016-11" db="EMBL/GenBank/DDBJ databases">
        <authorList>
            <person name="Varghese N."/>
            <person name="Submissions S."/>
        </authorList>
    </citation>
    <scope>NUCLEOTIDE SEQUENCE [LARGE SCALE GENOMIC DNA]</scope>
    <source>
        <strain evidence="5">DSM 18095</strain>
    </source>
</reference>
<dbReference type="AlphaFoldDB" id="A0A1M4UGE0"/>
<sequence length="425" mass="45812">MINEEKKQYLLNIVKKETVPAIGCTEPVAVAYAAATGKKYIDTNIDKIAVLVSKSIFKNGKSVIIPNTEEWGLDLAAALGIIAGNPDDGLMVLKDVNKEHINLAHKLIEEGKITVGYLENSPAVYVEVHLTSKEQNIEVILKDSHNHIEMVKVNGEIVYKDVLEKDENISFNLLKEMTFEDIRKIVEALSLEDISFIKDGINMNKEAAYKGLNFNKGLKLGYTLNKFQEDNKLQTDVFTKARILTAASADIRMGGGNCPIMTSAGSGNQGLGVILPIVAVAEENNIEEEKLLRAVFFAHVVNKYIKIYTGKLSAMCGCAIAAGVGAAVGITWMMGGNDEQISGAAKNILSNLTGMICDGAKETCSFKLSTSAGEAVLSAYLALENVIVKPGIGIIGKDIEETIEKVGTLCTEGLSQTDGVIIKLV</sequence>
<dbReference type="GO" id="GO:0080146">
    <property type="term" value="F:L-cysteine desulfhydrase activity"/>
    <property type="evidence" value="ECO:0007669"/>
    <property type="project" value="TreeGrafter"/>
</dbReference>
<dbReference type="PIRSF" id="PIRSF006054">
    <property type="entry name" value="UCP006054"/>
    <property type="match status" value="1"/>
</dbReference>
<proteinExistence type="inferred from homology"/>
<dbReference type="GO" id="GO:0019450">
    <property type="term" value="P:L-cysteine catabolic process to pyruvate"/>
    <property type="evidence" value="ECO:0007669"/>
    <property type="project" value="TreeGrafter"/>
</dbReference>
<dbReference type="SUPFAM" id="SSF103378">
    <property type="entry name" value="2-methylcitrate dehydratase PrpD"/>
    <property type="match status" value="1"/>
</dbReference>
<keyword evidence="5" id="KW-1185">Reference proteome</keyword>
<dbReference type="InterPro" id="IPR036148">
    <property type="entry name" value="MmgE/PrpD_sf"/>
</dbReference>
<dbReference type="RefSeq" id="WP_072973979.1">
    <property type="nucleotide sequence ID" value="NZ_FQTY01000003.1"/>
</dbReference>
<dbReference type="InterPro" id="IPR005130">
    <property type="entry name" value="Ser_deHydtase-like_asu"/>
</dbReference>
<evidence type="ECO:0000313" key="4">
    <source>
        <dbReference type="EMBL" id="SHE55698.1"/>
    </source>
</evidence>
<dbReference type="HAMAP" id="MF_01845">
    <property type="entry name" value="UPF0597"/>
    <property type="match status" value="1"/>
</dbReference>
<keyword evidence="2" id="KW-0472">Membrane</keyword>
<feature type="domain" description="Serine dehydratase-like alpha subunit" evidence="3">
    <location>
        <begin position="168"/>
        <end position="422"/>
    </location>
</feature>
<accession>A0A1M4UGE0</accession>
<dbReference type="InterPro" id="IPR021144">
    <property type="entry name" value="UPF0597"/>
</dbReference>
<gene>
    <name evidence="4" type="ORF">SAMN02745784_01068</name>
</gene>
<organism evidence="4 5">
    <name type="scientific">Tissierella praeacuta DSM 18095</name>
    <dbReference type="NCBI Taxonomy" id="1123404"/>
    <lineage>
        <taxon>Bacteria</taxon>
        <taxon>Bacillati</taxon>
        <taxon>Bacillota</taxon>
        <taxon>Tissierellia</taxon>
        <taxon>Tissierellales</taxon>
        <taxon>Tissierellaceae</taxon>
        <taxon>Tissierella</taxon>
    </lineage>
</organism>
<evidence type="ECO:0000256" key="2">
    <source>
        <dbReference type="SAM" id="Phobius"/>
    </source>
</evidence>
<name>A0A1M4UGE0_9FIRM</name>
<dbReference type="Pfam" id="PF03313">
    <property type="entry name" value="SDH_alpha"/>
    <property type="match status" value="1"/>
</dbReference>